<dbReference type="EMBL" id="CVMT01000001">
    <property type="protein sequence ID" value="CRG83013.1"/>
    <property type="molecule type" value="Genomic_DNA"/>
</dbReference>
<protein>
    <recommendedName>
        <fullName evidence="4">Acyltransferase 3 domain-containing protein</fullName>
    </recommendedName>
</protein>
<evidence type="ECO:0000256" key="1">
    <source>
        <dbReference type="SAM" id="Phobius"/>
    </source>
</evidence>
<feature type="transmembrane region" description="Helical" evidence="1">
    <location>
        <begin position="21"/>
        <end position="41"/>
    </location>
</feature>
<dbReference type="Proteomes" id="UP000054383">
    <property type="component" value="Unassembled WGS sequence"/>
</dbReference>
<keyword evidence="3" id="KW-1185">Reference proteome</keyword>
<sequence length="447" mass="51530">MVDVTALRKRITQAPPTQYEQLYLVGFRGVLVISSFLWVFLRTFAPTTVYAAGGDENGPHGQAIVRKVLSVLLWNEYFLIGSIIFLSGRSIAIPFFRNPVKETVARALLSRSLTLCIPVAICMAIVKGSFTEHFIKSTIKNFKNSIDNNSLVPPYQLPSTLSYWNSVFELFWVSHGFQLQAGNYAFPTQTLWIINAVYIQSYTVYLTMIIVPYTRARWRVQFSILFILAAWWCASWAWFTISGLIMCDMVMNMDFKTRARRGIPLQFRSLIWRQRDGRPQRVPVWAIAGFVMLGGIVMQYVWVAARPDLFTAEWMIHSNPYQIGGLNTEYKTDHNSARDDVYLTVVGFFFLLETYDVLQRILQNKFFLYLGRRSLSYFLLQPIFAYQVGIRVFNQLRHHHHIGYSGSVIVTLITCLAVTVPAAELFHRLIVVPSRYLGHHFYDFITS</sequence>
<dbReference type="AlphaFoldDB" id="A0A0U1LJ65"/>
<evidence type="ECO:0000313" key="2">
    <source>
        <dbReference type="EMBL" id="CRG83013.1"/>
    </source>
</evidence>
<accession>A0A0U1LJ65</accession>
<feature type="transmembrane region" description="Helical" evidence="1">
    <location>
        <begin position="402"/>
        <end position="426"/>
    </location>
</feature>
<proteinExistence type="predicted"/>
<name>A0A0U1LJ65_TALIS</name>
<reference evidence="2 3" key="1">
    <citation type="submission" date="2015-04" db="EMBL/GenBank/DDBJ databases">
        <authorList>
            <person name="Syromyatnikov M.Y."/>
            <person name="Popov V.N."/>
        </authorList>
    </citation>
    <scope>NUCLEOTIDE SEQUENCE [LARGE SCALE GENOMIC DNA]</scope>
    <source>
        <strain evidence="2">WF-38-12</strain>
    </source>
</reference>
<dbReference type="OMA" id="VQSWAWY"/>
<feature type="transmembrane region" description="Helical" evidence="1">
    <location>
        <begin position="77"/>
        <end position="96"/>
    </location>
</feature>
<keyword evidence="1" id="KW-0812">Transmembrane</keyword>
<feature type="transmembrane region" description="Helical" evidence="1">
    <location>
        <begin position="341"/>
        <end position="358"/>
    </location>
</feature>
<gene>
    <name evidence="2" type="ORF">PISL3812_00361</name>
</gene>
<evidence type="ECO:0000313" key="3">
    <source>
        <dbReference type="Proteomes" id="UP000054383"/>
    </source>
</evidence>
<evidence type="ECO:0008006" key="4">
    <source>
        <dbReference type="Google" id="ProtNLM"/>
    </source>
</evidence>
<organism evidence="2 3">
    <name type="scientific">Talaromyces islandicus</name>
    <name type="common">Penicillium islandicum</name>
    <dbReference type="NCBI Taxonomy" id="28573"/>
    <lineage>
        <taxon>Eukaryota</taxon>
        <taxon>Fungi</taxon>
        <taxon>Dikarya</taxon>
        <taxon>Ascomycota</taxon>
        <taxon>Pezizomycotina</taxon>
        <taxon>Eurotiomycetes</taxon>
        <taxon>Eurotiomycetidae</taxon>
        <taxon>Eurotiales</taxon>
        <taxon>Trichocomaceae</taxon>
        <taxon>Talaromyces</taxon>
        <taxon>Talaromyces sect. Islandici</taxon>
    </lineage>
</organism>
<feature type="transmembrane region" description="Helical" evidence="1">
    <location>
        <begin position="108"/>
        <end position="126"/>
    </location>
</feature>
<keyword evidence="1" id="KW-1133">Transmembrane helix</keyword>
<feature type="transmembrane region" description="Helical" evidence="1">
    <location>
        <begin position="282"/>
        <end position="305"/>
    </location>
</feature>
<keyword evidence="1" id="KW-0472">Membrane</keyword>
<feature type="transmembrane region" description="Helical" evidence="1">
    <location>
        <begin position="223"/>
        <end position="251"/>
    </location>
</feature>
<dbReference type="OrthoDB" id="3363151at2759"/>
<feature type="transmembrane region" description="Helical" evidence="1">
    <location>
        <begin position="191"/>
        <end position="211"/>
    </location>
</feature>